<dbReference type="Pfam" id="PF17919">
    <property type="entry name" value="RT_RNaseH_2"/>
    <property type="match status" value="1"/>
</dbReference>
<dbReference type="EMBL" id="QJKJ01007310">
    <property type="protein sequence ID" value="RDX83567.1"/>
    <property type="molecule type" value="Genomic_DNA"/>
</dbReference>
<feature type="domain" description="Reverse transcriptase/retrotransposon-derived protein RNase H-like" evidence="1">
    <location>
        <begin position="40"/>
        <end position="85"/>
    </location>
</feature>
<evidence type="ECO:0000313" key="2">
    <source>
        <dbReference type="EMBL" id="RDX83567.1"/>
    </source>
</evidence>
<evidence type="ECO:0000313" key="3">
    <source>
        <dbReference type="Proteomes" id="UP000257109"/>
    </source>
</evidence>
<evidence type="ECO:0000259" key="1">
    <source>
        <dbReference type="Pfam" id="PF17919"/>
    </source>
</evidence>
<dbReference type="Proteomes" id="UP000257109">
    <property type="component" value="Unassembled WGS sequence"/>
</dbReference>
<organism evidence="2 3">
    <name type="scientific">Mucuna pruriens</name>
    <name type="common">Velvet bean</name>
    <name type="synonym">Dolichos pruriens</name>
    <dbReference type="NCBI Taxonomy" id="157652"/>
    <lineage>
        <taxon>Eukaryota</taxon>
        <taxon>Viridiplantae</taxon>
        <taxon>Streptophyta</taxon>
        <taxon>Embryophyta</taxon>
        <taxon>Tracheophyta</taxon>
        <taxon>Spermatophyta</taxon>
        <taxon>Magnoliopsida</taxon>
        <taxon>eudicotyledons</taxon>
        <taxon>Gunneridae</taxon>
        <taxon>Pentapetalae</taxon>
        <taxon>rosids</taxon>
        <taxon>fabids</taxon>
        <taxon>Fabales</taxon>
        <taxon>Fabaceae</taxon>
        <taxon>Papilionoideae</taxon>
        <taxon>50 kb inversion clade</taxon>
        <taxon>NPAAA clade</taxon>
        <taxon>indigoferoid/millettioid clade</taxon>
        <taxon>Phaseoleae</taxon>
        <taxon>Mucuna</taxon>
    </lineage>
</organism>
<dbReference type="PANTHER" id="PTHR34072">
    <property type="entry name" value="ENZYMATIC POLYPROTEIN-RELATED"/>
    <property type="match status" value="1"/>
</dbReference>
<dbReference type="InterPro" id="IPR043502">
    <property type="entry name" value="DNA/RNA_pol_sf"/>
</dbReference>
<dbReference type="InterPro" id="IPR041577">
    <property type="entry name" value="RT_RNaseH_2"/>
</dbReference>
<protein>
    <recommendedName>
        <fullName evidence="1">Reverse transcriptase/retrotransposon-derived protein RNase H-like domain-containing protein</fullName>
    </recommendedName>
</protein>
<gene>
    <name evidence="2" type="ORF">CR513_35507</name>
</gene>
<dbReference type="PANTHER" id="PTHR34072:SF57">
    <property type="entry name" value="RNA-DIRECTED DNA POLYMERASE"/>
    <property type="match status" value="1"/>
</dbReference>
<comment type="caution">
    <text evidence="2">The sequence shown here is derived from an EMBL/GenBank/DDBJ whole genome shotgun (WGS) entry which is preliminary data.</text>
</comment>
<dbReference type="SUPFAM" id="SSF56672">
    <property type="entry name" value="DNA/RNA polymerases"/>
    <property type="match status" value="1"/>
</dbReference>
<dbReference type="OrthoDB" id="2020560at2759"/>
<sequence>MQDSTEDLSRISTRLPCHCPNSYKRMWTLNLTIPTLKFSRTPNWELPFELMCDASNSALGAVLGQKAGVGKPVHVIAYASRTMDSA</sequence>
<keyword evidence="3" id="KW-1185">Reference proteome</keyword>
<name>A0A371FZ17_MUCPR</name>
<accession>A0A371FZ17</accession>
<reference evidence="2" key="1">
    <citation type="submission" date="2018-05" db="EMBL/GenBank/DDBJ databases">
        <title>Draft genome of Mucuna pruriens seed.</title>
        <authorList>
            <person name="Nnadi N.E."/>
            <person name="Vos R."/>
            <person name="Hasami M.H."/>
            <person name="Devisetty U.K."/>
            <person name="Aguiy J.C."/>
        </authorList>
    </citation>
    <scope>NUCLEOTIDE SEQUENCE [LARGE SCALE GENOMIC DNA]</scope>
    <source>
        <strain evidence="2">JCA_2017</strain>
    </source>
</reference>
<proteinExistence type="predicted"/>
<feature type="non-terminal residue" evidence="2">
    <location>
        <position position="1"/>
    </location>
</feature>
<dbReference type="AlphaFoldDB" id="A0A371FZ17"/>